<feature type="domain" description="Peptidase S8/S53" evidence="4">
    <location>
        <begin position="15"/>
        <end position="289"/>
    </location>
</feature>
<reference evidence="6 7" key="1">
    <citation type="submission" date="2021-02" db="EMBL/GenBank/DDBJ databases">
        <title>Plant Genome Project.</title>
        <authorList>
            <person name="Zhang R.-G."/>
        </authorList>
    </citation>
    <scope>NUCLEOTIDE SEQUENCE [LARGE SCALE GENOMIC DNA]</scope>
    <source>
        <tissue evidence="6">Leaves</tissue>
    </source>
</reference>
<evidence type="ECO:0000256" key="1">
    <source>
        <dbReference type="ARBA" id="ARBA00011073"/>
    </source>
</evidence>
<comment type="caution">
    <text evidence="3">Lacks conserved residue(s) required for the propagation of feature annotation.</text>
</comment>
<dbReference type="SUPFAM" id="SSF52743">
    <property type="entry name" value="Subtilisin-like"/>
    <property type="match status" value="1"/>
</dbReference>
<evidence type="ECO:0000256" key="2">
    <source>
        <dbReference type="ARBA" id="ARBA00022729"/>
    </source>
</evidence>
<keyword evidence="2" id="KW-0732">Signal</keyword>
<evidence type="ECO:0000256" key="3">
    <source>
        <dbReference type="PROSITE-ProRule" id="PRU01240"/>
    </source>
</evidence>
<dbReference type="PANTHER" id="PTHR10795">
    <property type="entry name" value="PROPROTEIN CONVERTASE SUBTILISIN/KEXIN"/>
    <property type="match status" value="1"/>
</dbReference>
<dbReference type="Gene3D" id="3.50.30.30">
    <property type="match status" value="1"/>
</dbReference>
<dbReference type="InterPro" id="IPR041469">
    <property type="entry name" value="Subtilisin-like_FN3"/>
</dbReference>
<protein>
    <submittedName>
        <fullName evidence="6">Uncharacterized protein</fullName>
    </submittedName>
</protein>
<dbReference type="EMBL" id="JAFEMO010000097">
    <property type="protein sequence ID" value="KAH7526436.1"/>
    <property type="molecule type" value="Genomic_DNA"/>
</dbReference>
<feature type="domain" description="Subtilisin-like protease fibronectin type-III" evidence="5">
    <location>
        <begin position="331"/>
        <end position="369"/>
    </location>
</feature>
<accession>A0ABQ8GZV2</accession>
<dbReference type="Pfam" id="PF00082">
    <property type="entry name" value="Peptidase_S8"/>
    <property type="match status" value="1"/>
</dbReference>
<evidence type="ECO:0000313" key="7">
    <source>
        <dbReference type="Proteomes" id="UP000827721"/>
    </source>
</evidence>
<dbReference type="PROSITE" id="PS51892">
    <property type="entry name" value="SUBTILASE"/>
    <property type="match status" value="1"/>
</dbReference>
<gene>
    <name evidence="6" type="ORF">JRO89_XSUnG0054700</name>
</gene>
<name>A0ABQ8GZV2_9ROSI</name>
<dbReference type="Pfam" id="PF17766">
    <property type="entry name" value="fn3_6"/>
    <property type="match status" value="1"/>
</dbReference>
<dbReference type="Gene3D" id="2.60.40.2310">
    <property type="match status" value="1"/>
</dbReference>
<comment type="caution">
    <text evidence="6">The sequence shown here is derived from an EMBL/GenBank/DDBJ whole genome shotgun (WGS) entry which is preliminary data.</text>
</comment>
<proteinExistence type="inferred from homology"/>
<evidence type="ECO:0000259" key="5">
    <source>
        <dbReference type="Pfam" id="PF17766"/>
    </source>
</evidence>
<dbReference type="Proteomes" id="UP000827721">
    <property type="component" value="Unassembled WGS sequence"/>
</dbReference>
<evidence type="ECO:0000313" key="6">
    <source>
        <dbReference type="EMBL" id="KAH7526436.1"/>
    </source>
</evidence>
<dbReference type="InterPro" id="IPR000209">
    <property type="entry name" value="Peptidase_S8/S53_dom"/>
</dbReference>
<dbReference type="InterPro" id="IPR036852">
    <property type="entry name" value="Peptidase_S8/S53_dom_sf"/>
</dbReference>
<keyword evidence="7" id="KW-1185">Reference proteome</keyword>
<dbReference type="Gene3D" id="3.40.50.200">
    <property type="entry name" value="Peptidase S8/S53 domain"/>
    <property type="match status" value="1"/>
</dbReference>
<organism evidence="6 7">
    <name type="scientific">Xanthoceras sorbifolium</name>
    <dbReference type="NCBI Taxonomy" id="99658"/>
    <lineage>
        <taxon>Eukaryota</taxon>
        <taxon>Viridiplantae</taxon>
        <taxon>Streptophyta</taxon>
        <taxon>Embryophyta</taxon>
        <taxon>Tracheophyta</taxon>
        <taxon>Spermatophyta</taxon>
        <taxon>Magnoliopsida</taxon>
        <taxon>eudicotyledons</taxon>
        <taxon>Gunneridae</taxon>
        <taxon>Pentapetalae</taxon>
        <taxon>rosids</taxon>
        <taxon>malvids</taxon>
        <taxon>Sapindales</taxon>
        <taxon>Sapindaceae</taxon>
        <taxon>Xanthoceroideae</taxon>
        <taxon>Xanthoceras</taxon>
    </lineage>
</organism>
<comment type="similarity">
    <text evidence="1 3">Belongs to the peptidase S8 family.</text>
</comment>
<evidence type="ECO:0000259" key="4">
    <source>
        <dbReference type="Pfam" id="PF00082"/>
    </source>
</evidence>
<sequence length="370" mass="39838">MGLSESISRKRNVDSNIIVGVIDTGIWLESESCSDEGFVPPPKKWKGAYRGGNNFTFNNKITGARYYSAISSITSTRDEEGDGSHTASTAAGNYIKHASFYGLARGTARGWVPSTRIAAYKVCFPNGCEEADILSAFEDAIADGVDLIIVSLGTDGAVEFNIDSLAIGAFHAMAKGILTINSVGNEGPENSSVASVAPWLFSVAATTTDRLIVDNIILGNRMTVESDKSEEVSLIVPFPASAVTSKEYDAVLSYKNYTTNPQAEILKSYAIKDYAASVVTGFSSRRPNPLVLEILKTTLKCYAAWALVMKYLGSGDNNTYPKDSHKECPKNLNYPSMSAKIKQKAPVNVTFNRTVTNVGIPNSVYKAKVS</sequence>
<dbReference type="InterPro" id="IPR045051">
    <property type="entry name" value="SBT"/>
</dbReference>